<sequence length="152" mass="18429">MLYIDIPVSRAVKKFLTFKYGKEFYLNRTDWLGILVTTVLSKKRDYYNYKPVQSSYKQEYSYRVVINYAHYEKYGIIFTDAKKKQLSKVLEKTFREYLFEQAIMAKEIYGILYKDTIFNILEFYGIDDSDGYYDAIFRDFTRKKKDLLNKNF</sequence>
<evidence type="ECO:0000313" key="1">
    <source>
        <dbReference type="EMBL" id="SDE68591.1"/>
    </source>
</evidence>
<accession>A0A1G7EY67</accession>
<dbReference type="RefSeq" id="WP_092737616.1">
    <property type="nucleotide sequence ID" value="NZ_FNAS01000018.1"/>
</dbReference>
<organism evidence="1 2">
    <name type="scientific">Riemerella columbipharyngis</name>
    <dbReference type="NCBI Taxonomy" id="1071918"/>
    <lineage>
        <taxon>Bacteria</taxon>
        <taxon>Pseudomonadati</taxon>
        <taxon>Bacteroidota</taxon>
        <taxon>Flavobacteriia</taxon>
        <taxon>Flavobacteriales</taxon>
        <taxon>Weeksellaceae</taxon>
        <taxon>Riemerella</taxon>
    </lineage>
</organism>
<evidence type="ECO:0000313" key="2">
    <source>
        <dbReference type="Proteomes" id="UP000198517"/>
    </source>
</evidence>
<reference evidence="1 2" key="1">
    <citation type="submission" date="2016-10" db="EMBL/GenBank/DDBJ databases">
        <authorList>
            <person name="de Groot N.N."/>
        </authorList>
    </citation>
    <scope>NUCLEOTIDE SEQUENCE [LARGE SCALE GENOMIC DNA]</scope>
    <source>
        <strain evidence="1 2">DSM 24015</strain>
    </source>
</reference>
<name>A0A1G7EY67_9FLAO</name>
<protein>
    <submittedName>
        <fullName evidence="1">Uncharacterized protein</fullName>
    </submittedName>
</protein>
<keyword evidence="2" id="KW-1185">Reference proteome</keyword>
<dbReference type="STRING" id="1071918.SAMN05421544_11820"/>
<dbReference type="OrthoDB" id="1345503at2"/>
<proteinExistence type="predicted"/>
<dbReference type="EMBL" id="FNAS01000018">
    <property type="protein sequence ID" value="SDE68591.1"/>
    <property type="molecule type" value="Genomic_DNA"/>
</dbReference>
<dbReference type="AlphaFoldDB" id="A0A1G7EY67"/>
<dbReference type="Proteomes" id="UP000198517">
    <property type="component" value="Unassembled WGS sequence"/>
</dbReference>
<gene>
    <name evidence="1" type="ORF">SAMN05421544_11820</name>
</gene>